<dbReference type="Proteomes" id="UP000054560">
    <property type="component" value="Unassembled WGS sequence"/>
</dbReference>
<sequence>PLTQPPQQQQQQQAPAHAHAHTYAQRYAHVGADGDASGKDVRNAEYVLTSVVCTIAGKHGGNVVALVWVDGEYHNRANNPPVSYIW</sequence>
<dbReference type="EMBL" id="KQ250669">
    <property type="protein sequence ID" value="KNC70616.1"/>
    <property type="molecule type" value="Genomic_DNA"/>
</dbReference>
<dbReference type="GeneID" id="25917360"/>
<name>A0A0L0F1X5_9EUKA</name>
<keyword evidence="3" id="KW-1185">Reference proteome</keyword>
<feature type="region of interest" description="Disordered" evidence="1">
    <location>
        <begin position="1"/>
        <end position="20"/>
    </location>
</feature>
<feature type="compositionally biased region" description="Low complexity" evidence="1">
    <location>
        <begin position="1"/>
        <end position="17"/>
    </location>
</feature>
<feature type="non-terminal residue" evidence="2">
    <location>
        <position position="1"/>
    </location>
</feature>
<evidence type="ECO:0000256" key="1">
    <source>
        <dbReference type="SAM" id="MobiDB-lite"/>
    </source>
</evidence>
<evidence type="ECO:0000313" key="2">
    <source>
        <dbReference type="EMBL" id="KNC70616.1"/>
    </source>
</evidence>
<organism evidence="2 3">
    <name type="scientific">Sphaeroforma arctica JP610</name>
    <dbReference type="NCBI Taxonomy" id="667725"/>
    <lineage>
        <taxon>Eukaryota</taxon>
        <taxon>Ichthyosporea</taxon>
        <taxon>Ichthyophonida</taxon>
        <taxon>Sphaeroforma</taxon>
    </lineage>
</organism>
<accession>A0A0L0F1X5</accession>
<gene>
    <name evidence="2" type="ORF">SARC_16856</name>
</gene>
<evidence type="ECO:0000313" key="3">
    <source>
        <dbReference type="Proteomes" id="UP000054560"/>
    </source>
</evidence>
<reference evidence="2 3" key="1">
    <citation type="submission" date="2011-02" db="EMBL/GenBank/DDBJ databases">
        <title>The Genome Sequence of Sphaeroforma arctica JP610.</title>
        <authorList>
            <consortium name="The Broad Institute Genome Sequencing Platform"/>
            <person name="Russ C."/>
            <person name="Cuomo C."/>
            <person name="Young S.K."/>
            <person name="Zeng Q."/>
            <person name="Gargeya S."/>
            <person name="Alvarado L."/>
            <person name="Berlin A."/>
            <person name="Chapman S.B."/>
            <person name="Chen Z."/>
            <person name="Freedman E."/>
            <person name="Gellesch M."/>
            <person name="Goldberg J."/>
            <person name="Griggs A."/>
            <person name="Gujja S."/>
            <person name="Heilman E."/>
            <person name="Heiman D."/>
            <person name="Howarth C."/>
            <person name="Mehta T."/>
            <person name="Neiman D."/>
            <person name="Pearson M."/>
            <person name="Roberts A."/>
            <person name="Saif S."/>
            <person name="Shea T."/>
            <person name="Shenoy N."/>
            <person name="Sisk P."/>
            <person name="Stolte C."/>
            <person name="Sykes S."/>
            <person name="White J."/>
            <person name="Yandava C."/>
            <person name="Burger G."/>
            <person name="Gray M.W."/>
            <person name="Holland P.W.H."/>
            <person name="King N."/>
            <person name="Lang F.B.F."/>
            <person name="Roger A.J."/>
            <person name="Ruiz-Trillo I."/>
            <person name="Haas B."/>
            <person name="Nusbaum C."/>
            <person name="Birren B."/>
        </authorList>
    </citation>
    <scope>NUCLEOTIDE SEQUENCE [LARGE SCALE GENOMIC DNA]</scope>
    <source>
        <strain evidence="2 3">JP610</strain>
    </source>
</reference>
<dbReference type="AlphaFoldDB" id="A0A0L0F1X5"/>
<protein>
    <submittedName>
        <fullName evidence="2">Uncharacterized protein</fullName>
    </submittedName>
</protein>
<dbReference type="RefSeq" id="XP_014144518.1">
    <property type="nucleotide sequence ID" value="XM_014289043.1"/>
</dbReference>
<proteinExistence type="predicted"/>